<gene>
    <name evidence="2" type="ORF">VLY81_01935</name>
</gene>
<proteinExistence type="predicted"/>
<keyword evidence="1" id="KW-0472">Membrane</keyword>
<name>A0ABZ1BQV2_9FIRM</name>
<feature type="transmembrane region" description="Helical" evidence="1">
    <location>
        <begin position="15"/>
        <end position="36"/>
    </location>
</feature>
<dbReference type="RefSeq" id="WP_324669347.1">
    <property type="nucleotide sequence ID" value="NZ_CP141614.1"/>
</dbReference>
<keyword evidence="1" id="KW-1133">Transmembrane helix</keyword>
<dbReference type="EMBL" id="CP141614">
    <property type="protein sequence ID" value="WRP14958.1"/>
    <property type="molecule type" value="Genomic_DNA"/>
</dbReference>
<accession>A0ABZ1BQV2</accession>
<dbReference type="Proteomes" id="UP001333102">
    <property type="component" value="Chromosome"/>
</dbReference>
<evidence type="ECO:0000313" key="3">
    <source>
        <dbReference type="Proteomes" id="UP001333102"/>
    </source>
</evidence>
<protein>
    <submittedName>
        <fullName evidence="2">Uncharacterized protein</fullName>
    </submittedName>
</protein>
<keyword evidence="3" id="KW-1185">Reference proteome</keyword>
<evidence type="ECO:0000256" key="1">
    <source>
        <dbReference type="SAM" id="Phobius"/>
    </source>
</evidence>
<sequence>MHALLTHRSVWVRFGALWVLAAAVCLVAWSLGYAVLPEGVLRGRIPTQALAGGAESLPTPLAEWARIFGLNCCWRPSASQASG</sequence>
<evidence type="ECO:0000313" key="2">
    <source>
        <dbReference type="EMBL" id="WRP14958.1"/>
    </source>
</evidence>
<organism evidence="2 3">
    <name type="scientific">Geochorda subterranea</name>
    <dbReference type="NCBI Taxonomy" id="3109564"/>
    <lineage>
        <taxon>Bacteria</taxon>
        <taxon>Bacillati</taxon>
        <taxon>Bacillota</taxon>
        <taxon>Limnochordia</taxon>
        <taxon>Limnochordales</taxon>
        <taxon>Geochordaceae</taxon>
        <taxon>Geochorda</taxon>
    </lineage>
</organism>
<reference evidence="3" key="1">
    <citation type="submission" date="2023-12" db="EMBL/GenBank/DDBJ databases">
        <title>Novel isolates from deep terrestrial aquifers shed light on the physiology and ecology of the class Limnochordia.</title>
        <authorList>
            <person name="Karnachuk O.V."/>
            <person name="Lukina A.P."/>
            <person name="Avakyan M.R."/>
            <person name="Kadnikov V."/>
            <person name="Begmatov S."/>
            <person name="Beletsky A.V."/>
            <person name="Mardanov A.V."/>
            <person name="Ravin N.V."/>
        </authorList>
    </citation>
    <scope>NUCLEOTIDE SEQUENCE [LARGE SCALE GENOMIC DNA]</scope>
    <source>
        <strain evidence="3">LN</strain>
    </source>
</reference>
<keyword evidence="1" id="KW-0812">Transmembrane</keyword>